<evidence type="ECO:0000256" key="1">
    <source>
        <dbReference type="PIRSR" id="PIRSR001359-1"/>
    </source>
</evidence>
<proteinExistence type="predicted"/>
<feature type="binding site" evidence="2">
    <location>
        <position position="204"/>
    </location>
    <ligand>
        <name>Zn(2+)</name>
        <dbReference type="ChEBI" id="CHEBI:29105"/>
        <label>1</label>
        <note>catalytic</note>
    </ligand>
</feature>
<feature type="binding site" evidence="2">
    <location>
        <position position="83"/>
    </location>
    <ligand>
        <name>Zn(2+)</name>
        <dbReference type="ChEBI" id="CHEBI:29105"/>
        <label>1</label>
        <note>catalytic</note>
    </ligand>
</feature>
<protein>
    <submittedName>
        <fullName evidence="3">Class II aldolase</fullName>
    </submittedName>
</protein>
<evidence type="ECO:0000256" key="2">
    <source>
        <dbReference type="PIRSR" id="PIRSR001359-3"/>
    </source>
</evidence>
<keyword evidence="2" id="KW-0479">Metal-binding</keyword>
<feature type="binding site" evidence="2">
    <location>
        <position position="133"/>
    </location>
    <ligand>
        <name>Zn(2+)</name>
        <dbReference type="ChEBI" id="CHEBI:29105"/>
        <label>2</label>
    </ligand>
</feature>
<dbReference type="GO" id="GO:0005975">
    <property type="term" value="P:carbohydrate metabolic process"/>
    <property type="evidence" value="ECO:0007669"/>
    <property type="project" value="InterPro"/>
</dbReference>
<dbReference type="AlphaFoldDB" id="A0A4R5K9R1"/>
<dbReference type="GO" id="GO:0009025">
    <property type="term" value="F:tagatose-bisphosphate aldolase activity"/>
    <property type="evidence" value="ECO:0007669"/>
    <property type="project" value="TreeGrafter"/>
</dbReference>
<dbReference type="Proteomes" id="UP000295511">
    <property type="component" value="Unassembled WGS sequence"/>
</dbReference>
<dbReference type="PIRSF" id="PIRSF001359">
    <property type="entry name" value="F_bP_aldolase_II"/>
    <property type="match status" value="1"/>
</dbReference>
<keyword evidence="2" id="KW-0862">Zinc</keyword>
<sequence length="279" mass="29737">MALVSGMDIIKECTSRGLVAGSFNTTNIETTMGIVAAIERVGVPTFIQVAPTNVALSGYEYVYDMVSRRLASCDVPVALHLDHGKSLESVEGALAADFTSVMIDYSEYPFEENIRVSSRAREMCPPGVSLEAELGSIGGKEDDVAPEHASYTNPEQVKQFVEAVGCDMLAVSVGNQHGYAPNARINFELLAKVQAESPVPLVIHGASGLPSEQLARLHEFGVVKVNVAADLRNAMIRSFGEAYAANPNENSLIRVSTDAVAAIADVVEARIRTLNPSVA</sequence>
<dbReference type="SUPFAM" id="SSF51569">
    <property type="entry name" value="Aldolase"/>
    <property type="match status" value="1"/>
</dbReference>
<dbReference type="RefSeq" id="WP_133206275.1">
    <property type="nucleotide sequence ID" value="NZ_SMRU01000032.1"/>
</dbReference>
<evidence type="ECO:0000313" key="3">
    <source>
        <dbReference type="EMBL" id="TDF91168.1"/>
    </source>
</evidence>
<dbReference type="Pfam" id="PF01116">
    <property type="entry name" value="F_bP_aldolase"/>
    <property type="match status" value="1"/>
</dbReference>
<reference evidence="3 4" key="1">
    <citation type="submission" date="2019-03" db="EMBL/GenBank/DDBJ databases">
        <title>Whole genome sequence of Arthrobacter sp JH1-1.</title>
        <authorList>
            <person name="Trinh H.N."/>
        </authorList>
    </citation>
    <scope>NUCLEOTIDE SEQUENCE [LARGE SCALE GENOMIC DNA]</scope>
    <source>
        <strain evidence="3 4">JH1-1</strain>
    </source>
</reference>
<dbReference type="CDD" id="cd00947">
    <property type="entry name" value="TBP_aldolase_IIB"/>
    <property type="match status" value="1"/>
</dbReference>
<feature type="binding site" evidence="2">
    <location>
        <position position="177"/>
    </location>
    <ligand>
        <name>Zn(2+)</name>
        <dbReference type="ChEBI" id="CHEBI:29105"/>
        <label>1</label>
        <note>catalytic</note>
    </ligand>
</feature>
<dbReference type="OrthoDB" id="9803995at2"/>
<dbReference type="Gene3D" id="3.20.20.70">
    <property type="entry name" value="Aldolase class I"/>
    <property type="match status" value="1"/>
</dbReference>
<comment type="cofactor">
    <cofactor evidence="2">
        <name>Zn(2+)</name>
        <dbReference type="ChEBI" id="CHEBI:29105"/>
    </cofactor>
    <text evidence="2">Binds 2 Zn(2+) ions per subunit. One is catalytic and the other provides a structural contribution.</text>
</comment>
<feature type="active site" description="Proton donor" evidence="1">
    <location>
        <position position="82"/>
    </location>
</feature>
<evidence type="ECO:0000313" key="4">
    <source>
        <dbReference type="Proteomes" id="UP000295511"/>
    </source>
</evidence>
<dbReference type="InterPro" id="IPR013785">
    <property type="entry name" value="Aldolase_TIM"/>
</dbReference>
<organism evidence="3 4">
    <name type="scientific">Arthrobacter terricola</name>
    <dbReference type="NCBI Taxonomy" id="2547396"/>
    <lineage>
        <taxon>Bacteria</taxon>
        <taxon>Bacillati</taxon>
        <taxon>Actinomycetota</taxon>
        <taxon>Actinomycetes</taxon>
        <taxon>Micrococcales</taxon>
        <taxon>Micrococcaceae</taxon>
        <taxon>Arthrobacter</taxon>
    </lineage>
</organism>
<dbReference type="EMBL" id="SMRU01000032">
    <property type="protein sequence ID" value="TDF91168.1"/>
    <property type="molecule type" value="Genomic_DNA"/>
</dbReference>
<feature type="binding site" evidence="2">
    <location>
        <position position="104"/>
    </location>
    <ligand>
        <name>Zn(2+)</name>
        <dbReference type="ChEBI" id="CHEBI:29105"/>
        <label>2</label>
    </ligand>
</feature>
<dbReference type="GO" id="GO:0008270">
    <property type="term" value="F:zinc ion binding"/>
    <property type="evidence" value="ECO:0007669"/>
    <property type="project" value="InterPro"/>
</dbReference>
<dbReference type="PROSITE" id="PS00806">
    <property type="entry name" value="ALDOLASE_CLASS_II_2"/>
    <property type="match status" value="1"/>
</dbReference>
<dbReference type="GO" id="GO:0005829">
    <property type="term" value="C:cytosol"/>
    <property type="evidence" value="ECO:0007669"/>
    <property type="project" value="TreeGrafter"/>
</dbReference>
<comment type="caution">
    <text evidence="3">The sequence shown here is derived from an EMBL/GenBank/DDBJ whole genome shotgun (WGS) entry which is preliminary data.</text>
</comment>
<accession>A0A4R5K9R1</accession>
<dbReference type="InterPro" id="IPR050246">
    <property type="entry name" value="Class_II_FBP_aldolase"/>
</dbReference>
<keyword evidence="4" id="KW-1185">Reference proteome</keyword>
<name>A0A4R5K9R1_9MICC</name>
<dbReference type="PANTHER" id="PTHR30304">
    <property type="entry name" value="D-TAGATOSE-1,6-BISPHOSPHATE ALDOLASE"/>
    <property type="match status" value="1"/>
</dbReference>
<dbReference type="PANTHER" id="PTHR30304:SF0">
    <property type="entry name" value="D-TAGATOSE-1,6-BISPHOSPHATE ALDOLASE SUBUNIT GATY-RELATED"/>
    <property type="match status" value="1"/>
</dbReference>
<dbReference type="InterPro" id="IPR000771">
    <property type="entry name" value="FBA_II"/>
</dbReference>
<gene>
    <name evidence="3" type="ORF">E1809_21390</name>
</gene>